<reference evidence="3" key="1">
    <citation type="submission" date="2016-10" db="EMBL/GenBank/DDBJ databases">
        <authorList>
            <person name="Varghese N."/>
            <person name="Submissions S."/>
        </authorList>
    </citation>
    <scope>NUCLEOTIDE SEQUENCE [LARGE SCALE GENOMIC DNA]</scope>
    <source>
        <strain evidence="3">CGMCC 4.3506</strain>
    </source>
</reference>
<dbReference type="Proteomes" id="UP000199623">
    <property type="component" value="Unassembled WGS sequence"/>
</dbReference>
<dbReference type="InterPro" id="IPR024520">
    <property type="entry name" value="DUF3558"/>
</dbReference>
<protein>
    <recommendedName>
        <fullName evidence="4">DUF3558 domain-containing protein</fullName>
    </recommendedName>
</protein>
<dbReference type="EMBL" id="FNCC01000004">
    <property type="protein sequence ID" value="SDF99011.1"/>
    <property type="molecule type" value="Genomic_DNA"/>
</dbReference>
<sequence>MSGMVEAMRRLVLLLAVLVLVTGCARTTVGGTAVAQSPLDAASPFDQEQKESAEPSESADPDEDLDTAPIDGEAQGVCAKLKWTDLPYPGAKADTPPSQINYDSTFDQSCRWTTKVDDVEVGVSLRFREGRAITIERTTGEWDVKERKVTYLDRSDDPDVEPSCVLAVPYEGGGLGIIVIDSSGKFGGVCDQGRKVAEVLIDRETS</sequence>
<feature type="region of interest" description="Disordered" evidence="1">
    <location>
        <begin position="39"/>
        <end position="70"/>
    </location>
</feature>
<dbReference type="STRING" id="200378.SAMN05216553_104495"/>
<name>A0A1G7QKD5_9PSEU</name>
<proteinExistence type="predicted"/>
<evidence type="ECO:0008006" key="4">
    <source>
        <dbReference type="Google" id="ProtNLM"/>
    </source>
</evidence>
<keyword evidence="3" id="KW-1185">Reference proteome</keyword>
<dbReference type="Pfam" id="PF12079">
    <property type="entry name" value="DUF3558"/>
    <property type="match status" value="1"/>
</dbReference>
<accession>A0A1G7QKD5</accession>
<dbReference type="AlphaFoldDB" id="A0A1G7QKD5"/>
<gene>
    <name evidence="2" type="ORF">SAMN05216553_104495</name>
</gene>
<evidence type="ECO:0000313" key="2">
    <source>
        <dbReference type="EMBL" id="SDF99011.1"/>
    </source>
</evidence>
<evidence type="ECO:0000313" key="3">
    <source>
        <dbReference type="Proteomes" id="UP000199623"/>
    </source>
</evidence>
<feature type="compositionally biased region" description="Acidic residues" evidence="1">
    <location>
        <begin position="57"/>
        <end position="66"/>
    </location>
</feature>
<organism evidence="2 3">
    <name type="scientific">Lentzea fradiae</name>
    <dbReference type="NCBI Taxonomy" id="200378"/>
    <lineage>
        <taxon>Bacteria</taxon>
        <taxon>Bacillati</taxon>
        <taxon>Actinomycetota</taxon>
        <taxon>Actinomycetes</taxon>
        <taxon>Pseudonocardiales</taxon>
        <taxon>Pseudonocardiaceae</taxon>
        <taxon>Lentzea</taxon>
    </lineage>
</organism>
<evidence type="ECO:0000256" key="1">
    <source>
        <dbReference type="SAM" id="MobiDB-lite"/>
    </source>
</evidence>